<sequence>MNPSTSSSYMFPHENPGSGVNIAIWMCFITAGLTVVSKVLTKLPEARALVKYENYHLDDAMCLCAILLATVYTILVSQQVNAGLGQQYGDAKLRGLRKYDALGFASQLFYVLTVAVAKGTGVLFALRLRPSRTYRLGLQTLMYTIIAWTL</sequence>
<evidence type="ECO:0000256" key="6">
    <source>
        <dbReference type="SAM" id="Phobius"/>
    </source>
</evidence>
<protein>
    <recommendedName>
        <fullName evidence="7">Rhodopsin domain-containing protein</fullName>
    </recommendedName>
</protein>
<comment type="subcellular location">
    <subcellularLocation>
        <location evidence="1">Membrane</location>
        <topology evidence="1">Multi-pass membrane protein</topology>
    </subcellularLocation>
</comment>
<feature type="domain" description="Rhodopsin" evidence="7">
    <location>
        <begin position="51"/>
        <end position="149"/>
    </location>
</feature>
<evidence type="ECO:0000256" key="3">
    <source>
        <dbReference type="ARBA" id="ARBA00022989"/>
    </source>
</evidence>
<organism evidence="8 9">
    <name type="scientific">Periconia macrospinosa</name>
    <dbReference type="NCBI Taxonomy" id="97972"/>
    <lineage>
        <taxon>Eukaryota</taxon>
        <taxon>Fungi</taxon>
        <taxon>Dikarya</taxon>
        <taxon>Ascomycota</taxon>
        <taxon>Pezizomycotina</taxon>
        <taxon>Dothideomycetes</taxon>
        <taxon>Pleosporomycetidae</taxon>
        <taxon>Pleosporales</taxon>
        <taxon>Massarineae</taxon>
        <taxon>Periconiaceae</taxon>
        <taxon>Periconia</taxon>
    </lineage>
</organism>
<dbReference type="AlphaFoldDB" id="A0A2V1DBG6"/>
<gene>
    <name evidence="8" type="ORF">DM02DRAFT_660130</name>
</gene>
<reference evidence="8 9" key="1">
    <citation type="journal article" date="2018" name="Sci. Rep.">
        <title>Comparative genomics provides insights into the lifestyle and reveals functional heterogeneity of dark septate endophytic fungi.</title>
        <authorList>
            <person name="Knapp D.G."/>
            <person name="Nemeth J.B."/>
            <person name="Barry K."/>
            <person name="Hainaut M."/>
            <person name="Henrissat B."/>
            <person name="Johnson J."/>
            <person name="Kuo A."/>
            <person name="Lim J.H.P."/>
            <person name="Lipzen A."/>
            <person name="Nolan M."/>
            <person name="Ohm R.A."/>
            <person name="Tamas L."/>
            <person name="Grigoriev I.V."/>
            <person name="Spatafora J.W."/>
            <person name="Nagy L.G."/>
            <person name="Kovacs G.M."/>
        </authorList>
    </citation>
    <scope>NUCLEOTIDE SEQUENCE [LARGE SCALE GENOMIC DNA]</scope>
    <source>
        <strain evidence="8 9">DSE2036</strain>
    </source>
</reference>
<evidence type="ECO:0000256" key="2">
    <source>
        <dbReference type="ARBA" id="ARBA00022692"/>
    </source>
</evidence>
<dbReference type="Proteomes" id="UP000244855">
    <property type="component" value="Unassembled WGS sequence"/>
</dbReference>
<dbReference type="PANTHER" id="PTHR33048:SF47">
    <property type="entry name" value="INTEGRAL MEMBRANE PROTEIN-RELATED"/>
    <property type="match status" value="1"/>
</dbReference>
<keyword evidence="3 6" id="KW-1133">Transmembrane helix</keyword>
<feature type="transmembrane region" description="Helical" evidence="6">
    <location>
        <begin position="20"/>
        <end position="40"/>
    </location>
</feature>
<dbReference type="InterPro" id="IPR049326">
    <property type="entry name" value="Rhodopsin_dom_fungi"/>
</dbReference>
<dbReference type="PANTHER" id="PTHR33048">
    <property type="entry name" value="PTH11-LIKE INTEGRAL MEMBRANE PROTEIN (AFU_ORTHOLOGUE AFUA_5G11245)"/>
    <property type="match status" value="1"/>
</dbReference>
<feature type="transmembrane region" description="Helical" evidence="6">
    <location>
        <begin position="101"/>
        <end position="126"/>
    </location>
</feature>
<feature type="transmembrane region" description="Helical" evidence="6">
    <location>
        <begin position="60"/>
        <end position="81"/>
    </location>
</feature>
<evidence type="ECO:0000259" key="7">
    <source>
        <dbReference type="Pfam" id="PF20684"/>
    </source>
</evidence>
<evidence type="ECO:0000256" key="4">
    <source>
        <dbReference type="ARBA" id="ARBA00023136"/>
    </source>
</evidence>
<accession>A0A2V1DBG6</accession>
<proteinExistence type="inferred from homology"/>
<dbReference type="OrthoDB" id="3918601at2759"/>
<name>A0A2V1DBG6_9PLEO</name>
<dbReference type="EMBL" id="KZ805496">
    <property type="protein sequence ID" value="PVH95438.1"/>
    <property type="molecule type" value="Genomic_DNA"/>
</dbReference>
<evidence type="ECO:0000313" key="9">
    <source>
        <dbReference type="Proteomes" id="UP000244855"/>
    </source>
</evidence>
<keyword evidence="9" id="KW-1185">Reference proteome</keyword>
<dbReference type="InterPro" id="IPR052337">
    <property type="entry name" value="SAT4-like"/>
</dbReference>
<dbReference type="STRING" id="97972.A0A2V1DBG6"/>
<comment type="similarity">
    <text evidence="5">Belongs to the SAT4 family.</text>
</comment>
<keyword evidence="2 6" id="KW-0812">Transmembrane</keyword>
<evidence type="ECO:0000313" key="8">
    <source>
        <dbReference type="EMBL" id="PVH95438.1"/>
    </source>
</evidence>
<evidence type="ECO:0000256" key="1">
    <source>
        <dbReference type="ARBA" id="ARBA00004141"/>
    </source>
</evidence>
<dbReference type="GO" id="GO:0016020">
    <property type="term" value="C:membrane"/>
    <property type="evidence" value="ECO:0007669"/>
    <property type="project" value="UniProtKB-SubCell"/>
</dbReference>
<dbReference type="Pfam" id="PF20684">
    <property type="entry name" value="Fung_rhodopsin"/>
    <property type="match status" value="1"/>
</dbReference>
<evidence type="ECO:0000256" key="5">
    <source>
        <dbReference type="ARBA" id="ARBA00038359"/>
    </source>
</evidence>
<keyword evidence="4 6" id="KW-0472">Membrane</keyword>